<dbReference type="PANTHER" id="PTHR33841:SF5">
    <property type="entry name" value="DNA METHYLASE (MODIFICATION METHYLASE) (METHYLTRANSFERASE)-RELATED"/>
    <property type="match status" value="1"/>
</dbReference>
<evidence type="ECO:0000256" key="4">
    <source>
        <dbReference type="ARBA" id="ARBA00022747"/>
    </source>
</evidence>
<evidence type="ECO:0000256" key="3">
    <source>
        <dbReference type="ARBA" id="ARBA00022691"/>
    </source>
</evidence>
<dbReference type="InterPro" id="IPR003356">
    <property type="entry name" value="DNA_methylase_A-5"/>
</dbReference>
<evidence type="ECO:0000313" key="7">
    <source>
        <dbReference type="EMBL" id="ELZ08339.1"/>
    </source>
</evidence>
<feature type="domain" description="Type II methyltransferase M.Eco57I C-terminal" evidence="6">
    <location>
        <begin position="691"/>
        <end position="946"/>
    </location>
</feature>
<dbReference type="InterPro" id="IPR054520">
    <property type="entry name" value="M_Eco57I_C"/>
</dbReference>
<organism evidence="7 8">
    <name type="scientific">Halovivax asiaticus JCM 14624</name>
    <dbReference type="NCBI Taxonomy" id="1227490"/>
    <lineage>
        <taxon>Archaea</taxon>
        <taxon>Methanobacteriati</taxon>
        <taxon>Methanobacteriota</taxon>
        <taxon>Stenosarchaea group</taxon>
        <taxon>Halobacteria</taxon>
        <taxon>Halobacteriales</taxon>
        <taxon>Natrialbaceae</taxon>
        <taxon>Halovivax</taxon>
    </lineage>
</organism>
<dbReference type="Pfam" id="PF02384">
    <property type="entry name" value="N6_Mtase"/>
    <property type="match status" value="1"/>
</dbReference>
<feature type="domain" description="DNA methylase adenine-specific" evidence="5">
    <location>
        <begin position="342"/>
        <end position="631"/>
    </location>
</feature>
<dbReference type="InterPro" id="IPR029063">
    <property type="entry name" value="SAM-dependent_MTases_sf"/>
</dbReference>
<evidence type="ECO:0000259" key="6">
    <source>
        <dbReference type="Pfam" id="PF22837"/>
    </source>
</evidence>
<keyword evidence="8" id="KW-1185">Reference proteome</keyword>
<keyword evidence="2" id="KW-0808">Transferase</keyword>
<sequence length="1011" mass="116041">MLDYFHHESEFSRRYNFEVWIRSSYIMSAKEAKFHGILYTRLLDYIDDNDTLFDEPVSEKTTDEGFADIYVPSALNGELVIEVKRDDIYPRDHEVVKQARQYADSLEAEFFATCNSNDLFLFHYQGEIEMSDVDFYYFNLREATLEEAIPQLLGVVEHVHEEAALPDQTERERIVGVLRSFHSSIWPTYAALAENKYGRNERFTQQFDEWIAENDYSDLDEEKQFEVAGKQYAYLLTNKVLFYEVVREKTKPKYDPEIDDTVPEIETESGFELDSLHEHTTLSGLETHLQNQFETIIEEIDYEPIFNSGASLFADFPQNKKTLQTLEDFLSNIEAEEIVTLDEDLLGEIYEELIPAEERKALGQFYPPPKIAETLTHWAIQPIEDGQIPKVLDPASGSGTFCVEAYHRLDSVAPTATHQEIIDSIVGVDVNRFPLHLTAINLASQNISERTDRLHLYHDSFFNIDPETQYLASTRLGEQEDVDGVLGKFDAAIANPPYMDHRSLYPDSEHFKSHLKKIGNGEYYDGDKKLSGYSDAYVYFVTHGRQFMRDGGRMGYIIPTKWMMTRYGEGFQQFLFDQFKVRAVVGFGARAFEDAFVDGAMVMLEKCSDESERRDNTVNFIRIKDTMEVEDIIDTLNFDYPIDDNREMAVVNRGAYRTVAVSQDYLMDRDTSKLGYFLDAPQTFIEMLENPMMVPLKDLLEDSGGGVKTGANEFFYIDKDEAAERGIDEQFLSPAVRWIKDIERGQVLNAEMTDLRILDLHEYVKDVKSNGGFEQSDLEERVKQAFRDDGHTELVDYVREGEAREFNERKTTASRDVWFDVGQSYDINRKRDASILHPKGFKYRIFASRNEGIVPNNRLHCLYPDRGVDTMALLGVLNSNVYQGLVEAWGRSEGRGMLELAKYELIGVPVLDVRKLDEEELESIKDAYRALEAGESDAQDRLDEAVIEASGVDISVEKLQELREAVTERRNNRGTTSEVMVEKVDTLEELGTSTFTVGSEGSEEAELSDFM</sequence>
<dbReference type="PRINTS" id="PR00507">
    <property type="entry name" value="N12N6MTFRASE"/>
</dbReference>
<dbReference type="GO" id="GO:0009307">
    <property type="term" value="P:DNA restriction-modification system"/>
    <property type="evidence" value="ECO:0007669"/>
    <property type="project" value="UniProtKB-KW"/>
</dbReference>
<proteinExistence type="predicted"/>
<dbReference type="Proteomes" id="UP000011560">
    <property type="component" value="Unassembled WGS sequence"/>
</dbReference>
<keyword evidence="4" id="KW-0680">Restriction system</keyword>
<protein>
    <submittedName>
        <fullName evidence="7">N-6 DNA methylase</fullName>
    </submittedName>
</protein>
<evidence type="ECO:0000256" key="2">
    <source>
        <dbReference type="ARBA" id="ARBA00022679"/>
    </source>
</evidence>
<dbReference type="InterPro" id="IPR050953">
    <property type="entry name" value="N4_N6_ade-DNA_methylase"/>
</dbReference>
<keyword evidence="3" id="KW-0949">S-adenosyl-L-methionine</keyword>
<dbReference type="EMBL" id="AOIQ01000021">
    <property type="protein sequence ID" value="ELZ08339.1"/>
    <property type="molecule type" value="Genomic_DNA"/>
</dbReference>
<keyword evidence="1 7" id="KW-0489">Methyltransferase</keyword>
<dbReference type="PATRIC" id="fig|1227490.4.peg.2720"/>
<dbReference type="InterPro" id="IPR002052">
    <property type="entry name" value="DNA_methylase_N6_adenine_CS"/>
</dbReference>
<dbReference type="Gene3D" id="3.40.50.150">
    <property type="entry name" value="Vaccinia Virus protein VP39"/>
    <property type="match status" value="1"/>
</dbReference>
<name>M0BF98_9EURY</name>
<accession>M0BF98</accession>
<dbReference type="AlphaFoldDB" id="M0BF98"/>
<dbReference type="Pfam" id="PF22837">
    <property type="entry name" value="M_Eco57I_C"/>
    <property type="match status" value="1"/>
</dbReference>
<dbReference type="PANTHER" id="PTHR33841">
    <property type="entry name" value="DNA METHYLTRANSFERASE YEEA-RELATED"/>
    <property type="match status" value="1"/>
</dbReference>
<dbReference type="STRING" id="1227490.C479_13408"/>
<evidence type="ECO:0000256" key="1">
    <source>
        <dbReference type="ARBA" id="ARBA00022603"/>
    </source>
</evidence>
<dbReference type="GO" id="GO:0008170">
    <property type="term" value="F:N-methyltransferase activity"/>
    <property type="evidence" value="ECO:0007669"/>
    <property type="project" value="InterPro"/>
</dbReference>
<dbReference type="SUPFAM" id="SSF53335">
    <property type="entry name" value="S-adenosyl-L-methionine-dependent methyltransferases"/>
    <property type="match status" value="1"/>
</dbReference>
<gene>
    <name evidence="7" type="ORF">C479_13408</name>
</gene>
<comment type="caution">
    <text evidence="7">The sequence shown here is derived from an EMBL/GenBank/DDBJ whole genome shotgun (WGS) entry which is preliminary data.</text>
</comment>
<evidence type="ECO:0000259" key="5">
    <source>
        <dbReference type="Pfam" id="PF02384"/>
    </source>
</evidence>
<evidence type="ECO:0000313" key="8">
    <source>
        <dbReference type="Proteomes" id="UP000011560"/>
    </source>
</evidence>
<dbReference type="GO" id="GO:0009007">
    <property type="term" value="F:site-specific DNA-methyltransferase (adenine-specific) activity"/>
    <property type="evidence" value="ECO:0007669"/>
    <property type="project" value="UniProtKB-EC"/>
</dbReference>
<dbReference type="GO" id="GO:0003677">
    <property type="term" value="F:DNA binding"/>
    <property type="evidence" value="ECO:0007669"/>
    <property type="project" value="InterPro"/>
</dbReference>
<dbReference type="GO" id="GO:0032259">
    <property type="term" value="P:methylation"/>
    <property type="evidence" value="ECO:0007669"/>
    <property type="project" value="UniProtKB-KW"/>
</dbReference>
<dbReference type="PROSITE" id="PS00092">
    <property type="entry name" value="N6_MTASE"/>
    <property type="match status" value="1"/>
</dbReference>
<reference evidence="7 8" key="1">
    <citation type="journal article" date="2014" name="PLoS Genet.">
        <title>Phylogenetically driven sequencing of extremely halophilic archaea reveals strategies for static and dynamic osmo-response.</title>
        <authorList>
            <person name="Becker E.A."/>
            <person name="Seitzer P.M."/>
            <person name="Tritt A."/>
            <person name="Larsen D."/>
            <person name="Krusor M."/>
            <person name="Yao A.I."/>
            <person name="Wu D."/>
            <person name="Madern D."/>
            <person name="Eisen J.A."/>
            <person name="Darling A.E."/>
            <person name="Facciotti M.T."/>
        </authorList>
    </citation>
    <scope>NUCLEOTIDE SEQUENCE [LARGE SCALE GENOMIC DNA]</scope>
    <source>
        <strain evidence="7 8">JCM 14624</strain>
    </source>
</reference>